<dbReference type="Pfam" id="PF13609">
    <property type="entry name" value="Porin_4"/>
    <property type="match status" value="1"/>
</dbReference>
<keyword evidence="5" id="KW-0812">Transmembrane</keyword>
<evidence type="ECO:0000256" key="1">
    <source>
        <dbReference type="ARBA" id="ARBA00004571"/>
    </source>
</evidence>
<dbReference type="GO" id="GO:0006811">
    <property type="term" value="P:monoatomic ion transport"/>
    <property type="evidence" value="ECO:0007669"/>
    <property type="project" value="UniProtKB-KW"/>
</dbReference>
<organism evidence="13 14">
    <name type="scientific">Pararobbsia alpina</name>
    <dbReference type="NCBI Taxonomy" id="621374"/>
    <lineage>
        <taxon>Bacteria</taxon>
        <taxon>Pseudomonadati</taxon>
        <taxon>Pseudomonadota</taxon>
        <taxon>Betaproteobacteria</taxon>
        <taxon>Burkholderiales</taxon>
        <taxon>Burkholderiaceae</taxon>
        <taxon>Pararobbsia</taxon>
    </lineage>
</organism>
<evidence type="ECO:0000256" key="10">
    <source>
        <dbReference type="ARBA" id="ARBA00023237"/>
    </source>
</evidence>
<accession>A0A6S7B6M5</accession>
<dbReference type="GO" id="GO:0009279">
    <property type="term" value="C:cell outer membrane"/>
    <property type="evidence" value="ECO:0007669"/>
    <property type="project" value="UniProtKB-SubCell"/>
</dbReference>
<dbReference type="InterPro" id="IPR023614">
    <property type="entry name" value="Porin_dom_sf"/>
</dbReference>
<gene>
    <name evidence="13" type="ORF">LMG28138_01157</name>
</gene>
<feature type="signal peptide" evidence="11">
    <location>
        <begin position="1"/>
        <end position="20"/>
    </location>
</feature>
<evidence type="ECO:0000313" key="13">
    <source>
        <dbReference type="EMBL" id="CAB3781261.1"/>
    </source>
</evidence>
<comment type="subcellular location">
    <subcellularLocation>
        <location evidence="1">Cell outer membrane</location>
        <topology evidence="1">Multi-pass membrane protein</topology>
    </subcellularLocation>
</comment>
<evidence type="ECO:0000313" key="14">
    <source>
        <dbReference type="Proteomes" id="UP000494115"/>
    </source>
</evidence>
<dbReference type="AlphaFoldDB" id="A0A6S7B6M5"/>
<keyword evidence="3" id="KW-0813">Transport</keyword>
<dbReference type="InterPro" id="IPR050298">
    <property type="entry name" value="Gram-neg_bact_OMP"/>
</dbReference>
<dbReference type="CDD" id="cd00342">
    <property type="entry name" value="gram_neg_porins"/>
    <property type="match status" value="1"/>
</dbReference>
<dbReference type="EMBL" id="CADIKM010000004">
    <property type="protein sequence ID" value="CAB3781261.1"/>
    <property type="molecule type" value="Genomic_DNA"/>
</dbReference>
<evidence type="ECO:0000256" key="11">
    <source>
        <dbReference type="SAM" id="SignalP"/>
    </source>
</evidence>
<dbReference type="PANTHER" id="PTHR34501:SF9">
    <property type="entry name" value="MAJOR OUTER MEMBRANE PROTEIN P.IA"/>
    <property type="match status" value="1"/>
</dbReference>
<comment type="subunit">
    <text evidence="2">Homotrimer.</text>
</comment>
<evidence type="ECO:0000259" key="12">
    <source>
        <dbReference type="Pfam" id="PF13609"/>
    </source>
</evidence>
<evidence type="ECO:0000256" key="4">
    <source>
        <dbReference type="ARBA" id="ARBA00022452"/>
    </source>
</evidence>
<feature type="domain" description="Porin" evidence="12">
    <location>
        <begin position="9"/>
        <end position="384"/>
    </location>
</feature>
<reference evidence="13 14" key="1">
    <citation type="submission" date="2020-04" db="EMBL/GenBank/DDBJ databases">
        <authorList>
            <person name="De Canck E."/>
        </authorList>
    </citation>
    <scope>NUCLEOTIDE SEQUENCE [LARGE SCALE GENOMIC DNA]</scope>
    <source>
        <strain evidence="13 14">LMG 28138</strain>
    </source>
</reference>
<keyword evidence="10" id="KW-0998">Cell outer membrane</keyword>
<dbReference type="GO" id="GO:0046930">
    <property type="term" value="C:pore complex"/>
    <property type="evidence" value="ECO:0007669"/>
    <property type="project" value="UniProtKB-KW"/>
</dbReference>
<dbReference type="SUPFAM" id="SSF56935">
    <property type="entry name" value="Porins"/>
    <property type="match status" value="1"/>
</dbReference>
<protein>
    <recommendedName>
        <fullName evidence="12">Porin domain-containing protein</fullName>
    </recommendedName>
</protein>
<keyword evidence="14" id="KW-1185">Reference proteome</keyword>
<dbReference type="PANTHER" id="PTHR34501">
    <property type="entry name" value="PROTEIN YDDL-RELATED"/>
    <property type="match status" value="1"/>
</dbReference>
<keyword evidence="4" id="KW-1134">Transmembrane beta strand</keyword>
<dbReference type="InterPro" id="IPR033900">
    <property type="entry name" value="Gram_neg_porin_domain"/>
</dbReference>
<feature type="chain" id="PRO_5028951571" description="Porin domain-containing protein" evidence="11">
    <location>
        <begin position="21"/>
        <end position="417"/>
    </location>
</feature>
<name>A0A6S7B6M5_9BURK</name>
<evidence type="ECO:0000256" key="9">
    <source>
        <dbReference type="ARBA" id="ARBA00023136"/>
    </source>
</evidence>
<evidence type="ECO:0000256" key="6">
    <source>
        <dbReference type="ARBA" id="ARBA00022729"/>
    </source>
</evidence>
<evidence type="ECO:0000256" key="5">
    <source>
        <dbReference type="ARBA" id="ARBA00022692"/>
    </source>
</evidence>
<evidence type="ECO:0000256" key="2">
    <source>
        <dbReference type="ARBA" id="ARBA00011233"/>
    </source>
</evidence>
<dbReference type="Gene3D" id="2.40.160.10">
    <property type="entry name" value="Porin"/>
    <property type="match status" value="1"/>
</dbReference>
<dbReference type="Proteomes" id="UP000494115">
    <property type="component" value="Unassembled WGS sequence"/>
</dbReference>
<evidence type="ECO:0000256" key="7">
    <source>
        <dbReference type="ARBA" id="ARBA00023065"/>
    </source>
</evidence>
<sequence>MKLQGLTIATLVLLAGEAHAQSSVTLYGLLDASVAYTNSVNTSKGISTGTAQGGAQYQMFSGLLNTSRWGIRGSEDLGGGLHAVFDLENGFALNSGALKNSETGQTPDLFGRQAWVGLSSDQYGSVTLGRQYDFIFEYVAPQSATAAGWGGNLFAHPFDNDNMDDSLRLNNSIKFSSATYAGIKVGAMYAFSDAAGESGNDNAYSVGANYVYGGFTVAAAYDQVNRNASSMNTAGAASSIDGNALSYGGDQQIYSVSAGYKFPNKSSIGFVWSHSVTYDLMNPTAGTGATTSLYGSSYGLTGSSLKFDNFEINGRYFVRPDISLGAAYTYTMASYSGGTSGLGSTMTSAGAATPHWNQVTVEADYLLSRSTDIYLAAAYQKVSGGNGIQAFNAGIYNMTQSSGDEQVVAAVGMRHRF</sequence>
<keyword evidence="9" id="KW-0472">Membrane</keyword>
<evidence type="ECO:0000256" key="8">
    <source>
        <dbReference type="ARBA" id="ARBA00023114"/>
    </source>
</evidence>
<keyword evidence="8" id="KW-0626">Porin</keyword>
<proteinExistence type="predicted"/>
<keyword evidence="7" id="KW-0406">Ion transport</keyword>
<dbReference type="GO" id="GO:0015288">
    <property type="term" value="F:porin activity"/>
    <property type="evidence" value="ECO:0007669"/>
    <property type="project" value="UniProtKB-KW"/>
</dbReference>
<keyword evidence="6 11" id="KW-0732">Signal</keyword>
<evidence type="ECO:0000256" key="3">
    <source>
        <dbReference type="ARBA" id="ARBA00022448"/>
    </source>
</evidence>
<dbReference type="RefSeq" id="WP_175103706.1">
    <property type="nucleotide sequence ID" value="NZ_CADIKM010000004.1"/>
</dbReference>